<feature type="domain" description="UDP N-acetylglucosamine O-acyltransferase C-terminal" evidence="8">
    <location>
        <begin position="172"/>
        <end position="252"/>
    </location>
</feature>
<dbReference type="PANTHER" id="PTHR43480">
    <property type="entry name" value="ACYL-[ACYL-CARRIER-PROTEIN]--UDP-N-ACETYLGLUCOSAMINE O-ACYLTRANSFERASE"/>
    <property type="match status" value="1"/>
</dbReference>
<keyword evidence="3" id="KW-0441">Lipid A biosynthesis</keyword>
<dbReference type="InterPro" id="IPR056729">
    <property type="entry name" value="GMPPB_C"/>
</dbReference>
<keyword evidence="6" id="KW-0443">Lipid metabolism</keyword>
<dbReference type="Proteomes" id="UP000886748">
    <property type="component" value="Unassembled WGS sequence"/>
</dbReference>
<dbReference type="Pfam" id="PF13720">
    <property type="entry name" value="Acetyltransf_11"/>
    <property type="match status" value="1"/>
</dbReference>
<dbReference type="PIRSF" id="PIRSF000456">
    <property type="entry name" value="UDP-GlcNAc_acltr"/>
    <property type="match status" value="1"/>
</dbReference>
<evidence type="ECO:0000256" key="6">
    <source>
        <dbReference type="ARBA" id="ARBA00023098"/>
    </source>
</evidence>
<dbReference type="NCBIfam" id="NF003657">
    <property type="entry name" value="PRK05289.1"/>
    <property type="match status" value="1"/>
</dbReference>
<evidence type="ECO:0000313" key="11">
    <source>
        <dbReference type="Proteomes" id="UP000886748"/>
    </source>
</evidence>
<gene>
    <name evidence="10" type="primary">lpxA</name>
    <name evidence="10" type="ORF">IAD26_02580</name>
</gene>
<organism evidence="10 11">
    <name type="scientific">Candidatus Limenecus avicola</name>
    <dbReference type="NCBI Taxonomy" id="2840847"/>
    <lineage>
        <taxon>Bacteria</taxon>
        <taxon>Bacillati</taxon>
        <taxon>Bacillota</taxon>
        <taxon>Clostridia</taxon>
        <taxon>Eubacteriales</taxon>
        <taxon>Clostridiaceae</taxon>
        <taxon>Clostridiaceae incertae sedis</taxon>
        <taxon>Candidatus Limenecus</taxon>
    </lineage>
</organism>
<dbReference type="Gene3D" id="1.20.1180.10">
    <property type="entry name" value="Udp N-acetylglucosamine O-acyltransferase, C-terminal domain"/>
    <property type="match status" value="1"/>
</dbReference>
<dbReference type="Gene3D" id="2.160.10.10">
    <property type="entry name" value="Hexapeptide repeat proteins"/>
    <property type="match status" value="1"/>
</dbReference>
<dbReference type="InterPro" id="IPR010137">
    <property type="entry name" value="Lipid_A_LpxA"/>
</dbReference>
<keyword evidence="7 10" id="KW-0012">Acyltransferase</keyword>
<accession>A0A9D1MZ78</accession>
<dbReference type="GO" id="GO:0009245">
    <property type="term" value="P:lipid A biosynthetic process"/>
    <property type="evidence" value="ECO:0007669"/>
    <property type="project" value="UniProtKB-KW"/>
</dbReference>
<evidence type="ECO:0000256" key="5">
    <source>
        <dbReference type="ARBA" id="ARBA00022737"/>
    </source>
</evidence>
<sequence length="262" mass="28295">MIDNRAIIADDAQIGKNVTIGANAIIGNGVKIGDNVTIMPNAYLEYCEIGDGTLISPFASIGTAPQDLGYKNEPTKSIIGKNCIIKEYATVNRAATEGDATIVGDRCMLMTSTHVAHNCVLEDEVIMANLATLGGHCHVGKGAFLGGMSVFHQNVRIGEMCIISGFSAARMDCLPYVKGEGRPPIPHGINSIGLKRRGIDADVRAHLKEALKILKSGEYTITKACDVIEQNVEQDEYVKKFVQFIRDSKRGITLRKAENTLC</sequence>
<dbReference type="NCBIfam" id="TIGR01852">
    <property type="entry name" value="lipid_A_lpxA"/>
    <property type="match status" value="1"/>
</dbReference>
<feature type="domain" description="Mannose-1-phosphate guanyltransferase C-terminal" evidence="9">
    <location>
        <begin position="1"/>
        <end position="94"/>
    </location>
</feature>
<reference evidence="10" key="2">
    <citation type="journal article" date="2021" name="PeerJ">
        <title>Extensive microbial diversity within the chicken gut microbiome revealed by metagenomics and culture.</title>
        <authorList>
            <person name="Gilroy R."/>
            <person name="Ravi A."/>
            <person name="Getino M."/>
            <person name="Pursley I."/>
            <person name="Horton D.L."/>
            <person name="Alikhan N.F."/>
            <person name="Baker D."/>
            <person name="Gharbi K."/>
            <person name="Hall N."/>
            <person name="Watson M."/>
            <person name="Adriaenssens E.M."/>
            <person name="Foster-Nyarko E."/>
            <person name="Jarju S."/>
            <person name="Secka A."/>
            <person name="Antonio M."/>
            <person name="Oren A."/>
            <person name="Chaudhuri R.R."/>
            <person name="La Ragione R."/>
            <person name="Hildebrand F."/>
            <person name="Pallen M.J."/>
        </authorList>
    </citation>
    <scope>NUCLEOTIDE SEQUENCE</scope>
    <source>
        <strain evidence="10">CHK154-7741</strain>
    </source>
</reference>
<dbReference type="InterPro" id="IPR018357">
    <property type="entry name" value="Hexapep_transf_CS"/>
</dbReference>
<dbReference type="GO" id="GO:0016020">
    <property type="term" value="C:membrane"/>
    <property type="evidence" value="ECO:0007669"/>
    <property type="project" value="GOC"/>
</dbReference>
<dbReference type="PROSITE" id="PS00101">
    <property type="entry name" value="HEXAPEP_TRANSFERASES"/>
    <property type="match status" value="2"/>
</dbReference>
<reference evidence="10" key="1">
    <citation type="submission" date="2020-10" db="EMBL/GenBank/DDBJ databases">
        <authorList>
            <person name="Gilroy R."/>
        </authorList>
    </citation>
    <scope>NUCLEOTIDE SEQUENCE</scope>
    <source>
        <strain evidence="10">CHK154-7741</strain>
    </source>
</reference>
<dbReference type="EC" id="2.3.1.129" evidence="10"/>
<dbReference type="EMBL" id="DVOD01000018">
    <property type="protein sequence ID" value="HIU92001.1"/>
    <property type="molecule type" value="Genomic_DNA"/>
</dbReference>
<dbReference type="InterPro" id="IPR011004">
    <property type="entry name" value="Trimer_LpxA-like_sf"/>
</dbReference>
<dbReference type="InterPro" id="IPR037157">
    <property type="entry name" value="Acetyltransf_C_sf"/>
</dbReference>
<dbReference type="Pfam" id="PF25087">
    <property type="entry name" value="GMPPB_C"/>
    <property type="match status" value="1"/>
</dbReference>
<evidence type="ECO:0000259" key="9">
    <source>
        <dbReference type="Pfam" id="PF25087"/>
    </source>
</evidence>
<evidence type="ECO:0000313" key="10">
    <source>
        <dbReference type="EMBL" id="HIU92001.1"/>
    </source>
</evidence>
<keyword evidence="1" id="KW-0963">Cytoplasm</keyword>
<comment type="caution">
    <text evidence="10">The sequence shown here is derived from an EMBL/GenBank/DDBJ whole genome shotgun (WGS) entry which is preliminary data.</text>
</comment>
<evidence type="ECO:0000256" key="2">
    <source>
        <dbReference type="ARBA" id="ARBA00022516"/>
    </source>
</evidence>
<protein>
    <submittedName>
        <fullName evidence="10">Acyl-ACP--UDP-N-acetylglucosamine O-acyltransferase</fullName>
        <ecNumber evidence="10">2.3.1.129</ecNumber>
    </submittedName>
</protein>
<dbReference type="AlphaFoldDB" id="A0A9D1MZ78"/>
<keyword evidence="2" id="KW-0444">Lipid biosynthesis</keyword>
<keyword evidence="4 10" id="KW-0808">Transferase</keyword>
<evidence type="ECO:0000256" key="3">
    <source>
        <dbReference type="ARBA" id="ARBA00022556"/>
    </source>
</evidence>
<evidence type="ECO:0000256" key="4">
    <source>
        <dbReference type="ARBA" id="ARBA00022679"/>
    </source>
</evidence>
<dbReference type="SUPFAM" id="SSF51161">
    <property type="entry name" value="Trimeric LpxA-like enzymes"/>
    <property type="match status" value="1"/>
</dbReference>
<name>A0A9D1MZ78_9CLOT</name>
<dbReference type="GO" id="GO:0008780">
    <property type="term" value="F:acyl-[acyl-carrier-protein]-UDP-N-acetylglucosamine O-acyltransferase activity"/>
    <property type="evidence" value="ECO:0007669"/>
    <property type="project" value="UniProtKB-EC"/>
</dbReference>
<evidence type="ECO:0000259" key="8">
    <source>
        <dbReference type="Pfam" id="PF13720"/>
    </source>
</evidence>
<dbReference type="InterPro" id="IPR029098">
    <property type="entry name" value="Acetyltransf_C"/>
</dbReference>
<dbReference type="PANTHER" id="PTHR43480:SF1">
    <property type="entry name" value="ACYL-[ACYL-CARRIER-PROTEIN]--UDP-N-ACETYLGLUCOSAMINE O-ACYLTRANSFERASE, MITOCHONDRIAL-RELATED"/>
    <property type="match status" value="1"/>
</dbReference>
<keyword evidence="5" id="KW-0677">Repeat</keyword>
<proteinExistence type="predicted"/>
<evidence type="ECO:0000256" key="1">
    <source>
        <dbReference type="ARBA" id="ARBA00022490"/>
    </source>
</evidence>
<evidence type="ECO:0000256" key="7">
    <source>
        <dbReference type="ARBA" id="ARBA00023315"/>
    </source>
</evidence>